<evidence type="ECO:0000313" key="2">
    <source>
        <dbReference type="Proteomes" id="UP001221898"/>
    </source>
</evidence>
<reference evidence="1" key="1">
    <citation type="journal article" date="2023" name="Science">
        <title>Genome structures resolve the early diversification of teleost fishes.</title>
        <authorList>
            <person name="Parey E."/>
            <person name="Louis A."/>
            <person name="Montfort J."/>
            <person name="Bouchez O."/>
            <person name="Roques C."/>
            <person name="Iampietro C."/>
            <person name="Lluch J."/>
            <person name="Castinel A."/>
            <person name="Donnadieu C."/>
            <person name="Desvignes T."/>
            <person name="Floi Bucao C."/>
            <person name="Jouanno E."/>
            <person name="Wen M."/>
            <person name="Mejri S."/>
            <person name="Dirks R."/>
            <person name="Jansen H."/>
            <person name="Henkel C."/>
            <person name="Chen W.J."/>
            <person name="Zahm M."/>
            <person name="Cabau C."/>
            <person name="Klopp C."/>
            <person name="Thompson A.W."/>
            <person name="Robinson-Rechavi M."/>
            <person name="Braasch I."/>
            <person name="Lecointre G."/>
            <person name="Bobe J."/>
            <person name="Postlethwait J.H."/>
            <person name="Berthelot C."/>
            <person name="Roest Crollius H."/>
            <person name="Guiguen Y."/>
        </authorList>
    </citation>
    <scope>NUCLEOTIDE SEQUENCE</scope>
    <source>
        <strain evidence="1">NC1722</strain>
    </source>
</reference>
<protein>
    <submittedName>
        <fullName evidence="1">Uncharacterized protein</fullName>
    </submittedName>
</protein>
<organism evidence="1 2">
    <name type="scientific">Aldrovandia affinis</name>
    <dbReference type="NCBI Taxonomy" id="143900"/>
    <lineage>
        <taxon>Eukaryota</taxon>
        <taxon>Metazoa</taxon>
        <taxon>Chordata</taxon>
        <taxon>Craniata</taxon>
        <taxon>Vertebrata</taxon>
        <taxon>Euteleostomi</taxon>
        <taxon>Actinopterygii</taxon>
        <taxon>Neopterygii</taxon>
        <taxon>Teleostei</taxon>
        <taxon>Notacanthiformes</taxon>
        <taxon>Halosauridae</taxon>
        <taxon>Aldrovandia</taxon>
    </lineage>
</organism>
<sequence>MVEFGSVEGEREECPIPAPPLASQLLFNSVSTGAASQMFNYKAERRMIPCICLCLPWRGLPLIWGMRSGLPLSDSAALSARILFHPLSEHANQRRVLTNTP</sequence>
<dbReference type="EMBL" id="JAINUG010002129">
    <property type="protein sequence ID" value="KAJ8351057.1"/>
    <property type="molecule type" value="Genomic_DNA"/>
</dbReference>
<name>A0AAD7R0K2_9TELE</name>
<dbReference type="AlphaFoldDB" id="A0AAD7R0K2"/>
<gene>
    <name evidence="1" type="ORF">AAFF_G00157800</name>
</gene>
<dbReference type="Proteomes" id="UP001221898">
    <property type="component" value="Unassembled WGS sequence"/>
</dbReference>
<keyword evidence="2" id="KW-1185">Reference proteome</keyword>
<proteinExistence type="predicted"/>
<accession>A0AAD7R0K2</accession>
<comment type="caution">
    <text evidence="1">The sequence shown here is derived from an EMBL/GenBank/DDBJ whole genome shotgun (WGS) entry which is preliminary data.</text>
</comment>
<evidence type="ECO:0000313" key="1">
    <source>
        <dbReference type="EMBL" id="KAJ8351057.1"/>
    </source>
</evidence>